<comment type="caution">
    <text evidence="2">The sequence shown here is derived from an EMBL/GenBank/DDBJ whole genome shotgun (WGS) entry which is preliminary data.</text>
</comment>
<accession>A0ABR8FJP1</accession>
<protein>
    <submittedName>
        <fullName evidence="2">Uncharacterized protein</fullName>
    </submittedName>
</protein>
<gene>
    <name evidence="2" type="ORF">H6G59_16255</name>
</gene>
<proteinExistence type="predicted"/>
<evidence type="ECO:0000313" key="2">
    <source>
        <dbReference type="EMBL" id="MBD2569422.1"/>
    </source>
</evidence>
<sequence length="198" mass="23034">MSETVKTSNELTKLATEKEREEKLMQDVLLLLENLIDREEITIKLILNCLYDVGATNLINQKIQFRTLNRTLKVISKMSKPAFRMIAWQWFKKNCPNLIANWLRSKIEFTRVENVTVEIVRENQDANLNSLSPTEYQIYEVKHLRSQVKLLRGILVGAVTVLAGSFIWASYLVERSHMNIVEELQTQVKTLEANVNKR</sequence>
<dbReference type="EMBL" id="JACJST010000014">
    <property type="protein sequence ID" value="MBD2569422.1"/>
    <property type="molecule type" value="Genomic_DNA"/>
</dbReference>
<keyword evidence="3" id="KW-1185">Reference proteome</keyword>
<dbReference type="Proteomes" id="UP000640531">
    <property type="component" value="Unassembled WGS sequence"/>
</dbReference>
<feature type="transmembrane region" description="Helical" evidence="1">
    <location>
        <begin position="150"/>
        <end position="171"/>
    </location>
</feature>
<dbReference type="RefSeq" id="WP_190716208.1">
    <property type="nucleotide sequence ID" value="NZ_JACJST010000014.1"/>
</dbReference>
<keyword evidence="1" id="KW-0812">Transmembrane</keyword>
<keyword evidence="1" id="KW-1133">Transmembrane helix</keyword>
<name>A0ABR8FJP1_9NOST</name>
<evidence type="ECO:0000313" key="3">
    <source>
        <dbReference type="Proteomes" id="UP000640531"/>
    </source>
</evidence>
<organism evidence="2 3">
    <name type="scientific">Anabaena lutea FACHB-196</name>
    <dbReference type="NCBI Taxonomy" id="2692881"/>
    <lineage>
        <taxon>Bacteria</taxon>
        <taxon>Bacillati</taxon>
        <taxon>Cyanobacteriota</taxon>
        <taxon>Cyanophyceae</taxon>
        <taxon>Nostocales</taxon>
        <taxon>Nostocaceae</taxon>
        <taxon>Anabaena</taxon>
    </lineage>
</organism>
<reference evidence="2 3" key="1">
    <citation type="journal article" date="2020" name="ISME J.">
        <title>Comparative genomics reveals insights into cyanobacterial evolution and habitat adaptation.</title>
        <authorList>
            <person name="Chen M.Y."/>
            <person name="Teng W.K."/>
            <person name="Zhao L."/>
            <person name="Hu C.X."/>
            <person name="Zhou Y.K."/>
            <person name="Han B.P."/>
            <person name="Song L.R."/>
            <person name="Shu W.S."/>
        </authorList>
    </citation>
    <scope>NUCLEOTIDE SEQUENCE [LARGE SCALE GENOMIC DNA]</scope>
    <source>
        <strain evidence="2 3">FACHB-196</strain>
    </source>
</reference>
<keyword evidence="1" id="KW-0472">Membrane</keyword>
<evidence type="ECO:0000256" key="1">
    <source>
        <dbReference type="SAM" id="Phobius"/>
    </source>
</evidence>